<name>R0ADV9_9FIRM</name>
<gene>
    <name evidence="1" type="ORF">HMPREF1097_03960</name>
</gene>
<dbReference type="EMBL" id="AGYG01000028">
    <property type="protein sequence ID" value="ENZ34573.1"/>
    <property type="molecule type" value="Genomic_DNA"/>
</dbReference>
<evidence type="ECO:0000313" key="2">
    <source>
        <dbReference type="Proteomes" id="UP000013041"/>
    </source>
</evidence>
<reference evidence="1 2" key="1">
    <citation type="submission" date="2013-01" db="EMBL/GenBank/DDBJ databases">
        <title>The Genome Sequence of Clostridium bolteae 90B8.</title>
        <authorList>
            <consortium name="The Broad Institute Genome Sequencing Platform"/>
            <person name="Earl A."/>
            <person name="Ward D."/>
            <person name="Feldgarden M."/>
            <person name="Gevers D."/>
            <person name="Courvalin P."/>
            <person name="Lambert T."/>
            <person name="Walker B."/>
            <person name="Young S.K."/>
            <person name="Zeng Q."/>
            <person name="Gargeya S."/>
            <person name="Fitzgerald M."/>
            <person name="Haas B."/>
            <person name="Abouelleil A."/>
            <person name="Alvarado L."/>
            <person name="Arachchi H.M."/>
            <person name="Berlin A.M."/>
            <person name="Chapman S.B."/>
            <person name="Dewar J."/>
            <person name="Goldberg J."/>
            <person name="Griggs A."/>
            <person name="Gujja S."/>
            <person name="Hansen M."/>
            <person name="Howarth C."/>
            <person name="Imamovic A."/>
            <person name="Larimer J."/>
            <person name="McCowan C."/>
            <person name="Murphy C."/>
            <person name="Neiman D."/>
            <person name="Pearson M."/>
            <person name="Priest M."/>
            <person name="Roberts A."/>
            <person name="Saif S."/>
            <person name="Shea T."/>
            <person name="Sisk P."/>
            <person name="Sykes S."/>
            <person name="Wortman J."/>
            <person name="Nusbaum C."/>
            <person name="Birren B."/>
        </authorList>
    </citation>
    <scope>NUCLEOTIDE SEQUENCE [LARGE SCALE GENOMIC DNA]</scope>
    <source>
        <strain evidence="1 2">90B8</strain>
    </source>
</reference>
<accession>R0ADV9</accession>
<proteinExistence type="predicted"/>
<sequence length="77" mass="8900">MAATKKEEMVKFTLFWDGDRYKAPLFVGVNGKSYLIERGKEVEIPRSVYEVIMNSNDQTRVTEEVMEKAKQVELIQG</sequence>
<evidence type="ECO:0000313" key="1">
    <source>
        <dbReference type="EMBL" id="ENZ34573.1"/>
    </source>
</evidence>
<protein>
    <submittedName>
        <fullName evidence="1">Uncharacterized protein</fullName>
    </submittedName>
</protein>
<dbReference type="AlphaFoldDB" id="R0ADV9"/>
<dbReference type="Proteomes" id="UP000013041">
    <property type="component" value="Unassembled WGS sequence"/>
</dbReference>
<dbReference type="HOGENOM" id="CLU_187547_0_0_9"/>
<comment type="caution">
    <text evidence="1">The sequence shown here is derived from an EMBL/GenBank/DDBJ whole genome shotgun (WGS) entry which is preliminary data.</text>
</comment>
<dbReference type="PATRIC" id="fig|997897.5.peg.4169"/>
<organism evidence="1 2">
    <name type="scientific">Enterocloster bolteae 90B8</name>
    <dbReference type="NCBI Taxonomy" id="997897"/>
    <lineage>
        <taxon>Bacteria</taxon>
        <taxon>Bacillati</taxon>
        <taxon>Bacillota</taxon>
        <taxon>Clostridia</taxon>
        <taxon>Lachnospirales</taxon>
        <taxon>Lachnospiraceae</taxon>
        <taxon>Enterocloster</taxon>
    </lineage>
</organism>